<gene>
    <name evidence="1" type="ORF">UFOPK3772_03612</name>
</gene>
<proteinExistence type="predicted"/>
<accession>A0A6J7M4E2</accession>
<name>A0A6J7M4E2_9ZZZZ</name>
<dbReference type="EMBL" id="CAFBNE010000244">
    <property type="protein sequence ID" value="CAB4974372.1"/>
    <property type="molecule type" value="Genomic_DNA"/>
</dbReference>
<sequence length="30" mass="3409">MAKVRLLEDDLDTLRRATVFFAGELDPRGC</sequence>
<dbReference type="AlphaFoldDB" id="A0A6J7M4E2"/>
<reference evidence="1" key="1">
    <citation type="submission" date="2020-05" db="EMBL/GenBank/DDBJ databases">
        <authorList>
            <person name="Chiriac C."/>
            <person name="Salcher M."/>
            <person name="Ghai R."/>
            <person name="Kavagutti S V."/>
        </authorList>
    </citation>
    <scope>NUCLEOTIDE SEQUENCE</scope>
</reference>
<organism evidence="1">
    <name type="scientific">freshwater metagenome</name>
    <dbReference type="NCBI Taxonomy" id="449393"/>
    <lineage>
        <taxon>unclassified sequences</taxon>
        <taxon>metagenomes</taxon>
        <taxon>ecological metagenomes</taxon>
    </lineage>
</organism>
<protein>
    <submittedName>
        <fullName evidence="1">Unannotated protein</fullName>
    </submittedName>
</protein>
<evidence type="ECO:0000313" key="1">
    <source>
        <dbReference type="EMBL" id="CAB4974372.1"/>
    </source>
</evidence>